<gene>
    <name evidence="1" type="ORF">DVJ83_16695</name>
</gene>
<dbReference type="KEGG" id="dwu:DVJ83_16695"/>
<evidence type="ECO:0000313" key="2">
    <source>
        <dbReference type="Proteomes" id="UP000253744"/>
    </source>
</evidence>
<protein>
    <submittedName>
        <fullName evidence="1">Uncharacterized protein</fullName>
    </submittedName>
</protein>
<accession>A0A345IM52</accession>
<organism evidence="1 2">
    <name type="scientific">Deinococcus wulumuqiensis</name>
    <dbReference type="NCBI Taxonomy" id="980427"/>
    <lineage>
        <taxon>Bacteria</taxon>
        <taxon>Thermotogati</taxon>
        <taxon>Deinococcota</taxon>
        <taxon>Deinococci</taxon>
        <taxon>Deinococcales</taxon>
        <taxon>Deinococcaceae</taxon>
        <taxon>Deinococcus</taxon>
    </lineage>
</organism>
<dbReference type="EMBL" id="CP031163">
    <property type="protein sequence ID" value="AXH00775.1"/>
    <property type="molecule type" value="Genomic_DNA"/>
</dbReference>
<geneLocation type="plasmid" evidence="2">
    <name>pdrdi</name>
</geneLocation>
<reference evidence="1 2" key="1">
    <citation type="submission" date="2018-07" db="EMBL/GenBank/DDBJ databases">
        <title>Complete Genome and Methylome Analysis of Deinococcus wulumuqiensis NEB 479.</title>
        <authorList>
            <person name="Fomenkov A."/>
            <person name="Luyten Y."/>
            <person name="Vincze T."/>
            <person name="Anton B.P."/>
            <person name="Clark T."/>
            <person name="Roberts R.J."/>
            <person name="Morgan R.D."/>
        </authorList>
    </citation>
    <scope>NUCLEOTIDE SEQUENCE [LARGE SCALE GENOMIC DNA]</scope>
    <source>
        <strain evidence="1 2">NEB 479</strain>
        <plasmid evidence="2">Plasmid pdrdi</plasmid>
    </source>
</reference>
<dbReference type="Proteomes" id="UP000253744">
    <property type="component" value="Plasmid pDrdI"/>
</dbReference>
<proteinExistence type="predicted"/>
<sequence length="286" mass="30374">MMEARSYCGWLPAQVLSDDEVHGTDVEEICEALVLVTVTHVQPPQDQDDHLLVNGRSLAQPCFPVGVGGRRHEVGDLDVTNEGSVRVRCHVQGTPGLQPGVQGVTFGLCESDQAGLSVQEVLGRQLERHDGFQALTDECGEAAAVLQQGDIQAGFTDRVDDVVTQQHRGVIPLVGGEEFGGQGQKLFGAFDRFKVFWQVQHLGVGLLVTAFDGVTDLKQGFLDVVRDGRVSHGGSGLLLAVGEFPDDLPESGAEVGALLGEFAGLTKRVIRTSSGNGGHICDDSPA</sequence>
<keyword evidence="1" id="KW-0614">Plasmid</keyword>
<evidence type="ECO:0000313" key="1">
    <source>
        <dbReference type="EMBL" id="AXH00775.1"/>
    </source>
</evidence>
<name>A0A345IM52_9DEIO</name>
<dbReference type="AlphaFoldDB" id="A0A345IM52"/>